<keyword evidence="4" id="KW-1185">Reference proteome</keyword>
<evidence type="ECO:0000256" key="1">
    <source>
        <dbReference type="SAM" id="MobiDB-lite"/>
    </source>
</evidence>
<feature type="non-terminal residue" evidence="3">
    <location>
        <position position="1"/>
    </location>
</feature>
<accession>A0A5J9TK00</accession>
<reference evidence="3 4" key="1">
    <citation type="journal article" date="2019" name="Sci. Rep.">
        <title>A high-quality genome of Eragrostis curvula grass provides insights into Poaceae evolution and supports new strategies to enhance forage quality.</title>
        <authorList>
            <person name="Carballo J."/>
            <person name="Santos B.A.C.M."/>
            <person name="Zappacosta D."/>
            <person name="Garbus I."/>
            <person name="Selva J.P."/>
            <person name="Gallo C.A."/>
            <person name="Diaz A."/>
            <person name="Albertini E."/>
            <person name="Caccamo M."/>
            <person name="Echenique V."/>
        </authorList>
    </citation>
    <scope>NUCLEOTIDE SEQUENCE [LARGE SCALE GENOMIC DNA]</scope>
    <source>
        <strain evidence="4">cv. Victoria</strain>
        <tissue evidence="3">Leaf</tissue>
    </source>
</reference>
<protein>
    <submittedName>
        <fullName evidence="3">Uncharacterized protein</fullName>
    </submittedName>
</protein>
<dbReference type="Gramene" id="TVU11614">
    <property type="protein sequence ID" value="TVU11614"/>
    <property type="gene ID" value="EJB05_45208"/>
</dbReference>
<dbReference type="Proteomes" id="UP000324897">
    <property type="component" value="Chromosome 3"/>
</dbReference>
<keyword evidence="2" id="KW-0472">Membrane</keyword>
<feature type="region of interest" description="Disordered" evidence="1">
    <location>
        <begin position="203"/>
        <end position="267"/>
    </location>
</feature>
<evidence type="ECO:0000313" key="3">
    <source>
        <dbReference type="EMBL" id="TVU11614.1"/>
    </source>
</evidence>
<keyword evidence="2" id="KW-0812">Transmembrane</keyword>
<dbReference type="EMBL" id="RWGY01000039">
    <property type="protein sequence ID" value="TVU11614.1"/>
    <property type="molecule type" value="Genomic_DNA"/>
</dbReference>
<organism evidence="3 4">
    <name type="scientific">Eragrostis curvula</name>
    <name type="common">weeping love grass</name>
    <dbReference type="NCBI Taxonomy" id="38414"/>
    <lineage>
        <taxon>Eukaryota</taxon>
        <taxon>Viridiplantae</taxon>
        <taxon>Streptophyta</taxon>
        <taxon>Embryophyta</taxon>
        <taxon>Tracheophyta</taxon>
        <taxon>Spermatophyta</taxon>
        <taxon>Magnoliopsida</taxon>
        <taxon>Liliopsida</taxon>
        <taxon>Poales</taxon>
        <taxon>Poaceae</taxon>
        <taxon>PACMAD clade</taxon>
        <taxon>Chloridoideae</taxon>
        <taxon>Eragrostideae</taxon>
        <taxon>Eragrostidinae</taxon>
        <taxon>Eragrostis</taxon>
    </lineage>
</organism>
<gene>
    <name evidence="3" type="ORF">EJB05_45208</name>
</gene>
<proteinExistence type="predicted"/>
<keyword evidence="2" id="KW-1133">Transmembrane helix</keyword>
<dbReference type="AlphaFoldDB" id="A0A5J9TK00"/>
<feature type="transmembrane region" description="Helical" evidence="2">
    <location>
        <begin position="21"/>
        <end position="40"/>
    </location>
</feature>
<sequence>MRRGRDACDRSRRRAGDLVFFLLKTRPVTAFVAFTSMVAVEIPTTMVMAPLKIIEGCIQFANLSSTTNAGSHMTLRSQPQLLDPKECKRQRERNRYANMTKQQRDERNKKHREAYQRAEFTLPTMSKGCCKPQAGDVAGHKCMIDFNEKLSDTPTFPAKTSSWVISSDEKKEAKRRRERARYANMTHEEKKYRFDRQYLQEALRRKTQSQEHVEARKERRRVHNMTPEQKQARRDREKACRMVRRKTLHKESIAMENPMYNSSDESI</sequence>
<evidence type="ECO:0000256" key="2">
    <source>
        <dbReference type="SAM" id="Phobius"/>
    </source>
</evidence>
<evidence type="ECO:0000313" key="4">
    <source>
        <dbReference type="Proteomes" id="UP000324897"/>
    </source>
</evidence>
<feature type="compositionally biased region" description="Basic and acidic residues" evidence="1">
    <location>
        <begin position="230"/>
        <end position="240"/>
    </location>
</feature>
<name>A0A5J9TK00_9POAL</name>
<dbReference type="OrthoDB" id="720162at2759"/>
<feature type="compositionally biased region" description="Basic and acidic residues" evidence="1">
    <location>
        <begin position="203"/>
        <end position="217"/>
    </location>
</feature>
<comment type="caution">
    <text evidence="3">The sequence shown here is derived from an EMBL/GenBank/DDBJ whole genome shotgun (WGS) entry which is preliminary data.</text>
</comment>